<dbReference type="SUPFAM" id="SSF53474">
    <property type="entry name" value="alpha/beta-Hydrolases"/>
    <property type="match status" value="1"/>
</dbReference>
<dbReference type="InterPro" id="IPR010662">
    <property type="entry name" value="RBBP9/YdeN"/>
</dbReference>
<dbReference type="PANTHER" id="PTHR43740:SF2">
    <property type="entry name" value="LEUCINE--TRNA LIGASE, MITOCHONDRIAL"/>
    <property type="match status" value="1"/>
</dbReference>
<proteinExistence type="inferred from homology"/>
<accession>A0A1F6UQ77</accession>
<dbReference type="CDD" id="cd01038">
    <property type="entry name" value="Endonuclease_DUF559"/>
    <property type="match status" value="1"/>
</dbReference>
<keyword evidence="5 9" id="KW-0067">ATP-binding</keyword>
<protein>
    <recommendedName>
        <fullName evidence="9">Leucine--tRNA ligase</fullName>
        <ecNumber evidence="9">6.1.1.4</ecNumber>
    </recommendedName>
    <alternativeName>
        <fullName evidence="9">Leucyl-tRNA synthetase</fullName>
        <shortName evidence="9">LeuRS</shortName>
    </alternativeName>
</protein>
<evidence type="ECO:0000259" key="11">
    <source>
        <dbReference type="Pfam" id="PF00133"/>
    </source>
</evidence>
<dbReference type="InterPro" id="IPR025709">
    <property type="entry name" value="Leu_tRNA-synth_edit"/>
</dbReference>
<sequence>MKEYDHKKIESKWQKEWDKKKIYQAKFPSKSKKFYSLIEFPYPSGDGLHVGHPRPYIGMDVISRKKRMQGYNVLFPIGWDAFGLPTENYAIKTGLDPRVVTKKNTDTFRRQIKSLGISFDWSREINTTDPKYYKWTQWIFLQFLKKGLAYKAKMAINWCPQDKIGLANEEVVGGACERCGTPVEKREKEQWILAITKYADRLDRDLDTVDYLPHIKLAQRNWIGRSEGAEIDFEILNPTQTLPKGEGGNSLIVHGLMGHPKENWFPWLKENLEKTGWHVSVPALPNPNHPIPEEWSKILRQNFPENGVIVGHSLGVPAVLDLIQKVSKKIDTLVLIAPVNPRQNWDNLKEKFPHADWDACRKFAEINFDWEKIKSLTNKIIIYYSNNDKFISASSVEYYKKNLPKATFKFCPGAGHFNASANILEFPELFEDINFFFPLGRLGGVRGEFGYHTTDPKTWRALQNRVLEMRKNPTLAENKLWQPLRKNLTGVHFRRQHIIGRFVVDFVCLEKSLVVEVDGDIHDYQKKEDQERTDFLKQNGFKVIRFRNDEILKNINSVLEKIRGGLKALPFGEGLGGVFESVKVFTTRPDTIFGATFIALAPEIAKKLTGKDFGIKVDTDRENREKIGINTGLRAKNPANGEIIPVYVVNYVSAEYGVGAIMGVPAHDERDFEFAKKYNLPIRQVICENYPEPKCPILDHAYIGEGHLVNSGKFDGMNSEKAKKEIIKFVEGKEKTTFKLRDWIFSRQRYWGEPIPVIFCPSCAKASAGKENAGWIPVPEKDLPVELPKVKNYQPTDSGESPLANISKWVNVKCPKCKGKAKRETDTMPNWAGSSWYYLRYTDPKNKKEFANKKNLKYWLSPPTPNPFQRKGKNKNSLSLGEGWGGVDWYNGGNEHTTLHLLYSRFWHKFLFDLKLAPTAEPYMKRTSHGMILGEGGVKMSKSLGNVINPDDIVKTYGADTLRLYEMFMGPFDQSVVWSTESIIGARRFLEKIWRIGEKVLKQKNSSGLLHPTGGTFPIQNSFVSKLLHRTIKKVSEDIESMSFNTGISSLMILANEMQKVAAVSASDYKKFLKILSPFAPHLTEELWQTLNEKKLINLSTWPKWDKNLIKEEEMKIAIQINGKVRTEIMIATDDNEETVEKKALIDKVVLKYLAGKNAKRMIYIKNKLINIVV</sequence>
<dbReference type="Pfam" id="PF04480">
    <property type="entry name" value="DUF559"/>
    <property type="match status" value="1"/>
</dbReference>
<keyword evidence="4 9" id="KW-0547">Nucleotide-binding</keyword>
<dbReference type="Pfam" id="PF00133">
    <property type="entry name" value="tRNA-synt_1"/>
    <property type="match status" value="2"/>
</dbReference>
<dbReference type="Pfam" id="PF13603">
    <property type="entry name" value="tRNA-synt_1_2"/>
    <property type="match status" value="1"/>
</dbReference>
<dbReference type="GO" id="GO:0005524">
    <property type="term" value="F:ATP binding"/>
    <property type="evidence" value="ECO:0007669"/>
    <property type="project" value="UniProtKB-UniRule"/>
</dbReference>
<dbReference type="Proteomes" id="UP000177869">
    <property type="component" value="Unassembled WGS sequence"/>
</dbReference>
<dbReference type="FunFam" id="3.40.50.620:FF:000060">
    <property type="entry name" value="Leucine--tRNA ligase"/>
    <property type="match status" value="1"/>
</dbReference>
<dbReference type="GO" id="GO:0006429">
    <property type="term" value="P:leucyl-tRNA aminoacylation"/>
    <property type="evidence" value="ECO:0007669"/>
    <property type="project" value="UniProtKB-UniRule"/>
</dbReference>
<feature type="domain" description="DUF559" evidence="12">
    <location>
        <begin position="464"/>
        <end position="563"/>
    </location>
</feature>
<dbReference type="Gene3D" id="3.40.960.10">
    <property type="entry name" value="VSR Endonuclease"/>
    <property type="match status" value="1"/>
</dbReference>
<feature type="domain" description="Leucyl-tRNA synthetase editing" evidence="14">
    <location>
        <begin position="580"/>
        <end position="730"/>
    </location>
</feature>
<evidence type="ECO:0000256" key="6">
    <source>
        <dbReference type="ARBA" id="ARBA00022917"/>
    </source>
</evidence>
<dbReference type="EMBL" id="MFTI01000032">
    <property type="protein sequence ID" value="OGI59535.1"/>
    <property type="molecule type" value="Genomic_DNA"/>
</dbReference>
<feature type="domain" description="Aminoacyl-tRNA synthetase class Ia" evidence="11">
    <location>
        <begin position="906"/>
        <end position="965"/>
    </location>
</feature>
<comment type="caution">
    <text evidence="9">Lacks conserved residue(s) required for the propagation of feature annotation.</text>
</comment>
<dbReference type="SUPFAM" id="SSF50677">
    <property type="entry name" value="ValRS/IleRS/LeuRS editing domain"/>
    <property type="match status" value="1"/>
</dbReference>
<dbReference type="Gene3D" id="3.40.50.1820">
    <property type="entry name" value="alpha/beta hydrolase"/>
    <property type="match status" value="1"/>
</dbReference>
<evidence type="ECO:0000256" key="9">
    <source>
        <dbReference type="HAMAP-Rule" id="MF_00049"/>
    </source>
</evidence>
<dbReference type="InterPro" id="IPR009080">
    <property type="entry name" value="tRNAsynth_Ia_anticodon-bd"/>
</dbReference>
<dbReference type="InterPro" id="IPR002302">
    <property type="entry name" value="Leu-tRNA-ligase"/>
</dbReference>
<dbReference type="SUPFAM" id="SSF47323">
    <property type="entry name" value="Anticodon-binding domain of a subclass of class I aminoacyl-tRNA synthetases"/>
    <property type="match status" value="1"/>
</dbReference>
<dbReference type="InterPro" id="IPR007569">
    <property type="entry name" value="DUF559"/>
</dbReference>
<evidence type="ECO:0000256" key="5">
    <source>
        <dbReference type="ARBA" id="ARBA00022840"/>
    </source>
</evidence>
<evidence type="ECO:0000256" key="3">
    <source>
        <dbReference type="ARBA" id="ARBA00022598"/>
    </source>
</evidence>
<dbReference type="InterPro" id="IPR011335">
    <property type="entry name" value="Restrct_endonuc-II-like"/>
</dbReference>
<dbReference type="Gene3D" id="1.10.730.10">
    <property type="entry name" value="Isoleucyl-tRNA Synthetase, Domain 1"/>
    <property type="match status" value="1"/>
</dbReference>
<dbReference type="InterPro" id="IPR047216">
    <property type="entry name" value="Endonuclease_DUF559_bact"/>
</dbReference>
<dbReference type="Gene3D" id="3.40.50.620">
    <property type="entry name" value="HUPs"/>
    <property type="match status" value="2"/>
</dbReference>
<dbReference type="STRING" id="1801732.A2814_03330"/>
<name>A0A1F6UQ77_9BACT</name>
<comment type="subcellular location">
    <subcellularLocation>
        <location evidence="9">Cytoplasm</location>
    </subcellularLocation>
</comment>
<dbReference type="SUPFAM" id="SSF52980">
    <property type="entry name" value="Restriction endonuclease-like"/>
    <property type="match status" value="1"/>
</dbReference>
<dbReference type="Gene3D" id="3.10.20.590">
    <property type="match status" value="1"/>
</dbReference>
<dbReference type="InterPro" id="IPR002300">
    <property type="entry name" value="aa-tRNA-synth_Ia"/>
</dbReference>
<organism evidence="15 16">
    <name type="scientific">Candidatus Nomurabacteria bacterium RIFCSPHIGHO2_01_FULL_38_19</name>
    <dbReference type="NCBI Taxonomy" id="1801732"/>
    <lineage>
        <taxon>Bacteria</taxon>
        <taxon>Candidatus Nomuraibacteriota</taxon>
    </lineage>
</organism>
<feature type="short sequence motif" description="'KMSKS' region" evidence="9">
    <location>
        <begin position="939"/>
        <end position="943"/>
    </location>
</feature>
<dbReference type="HAMAP" id="MF_00049_B">
    <property type="entry name" value="Leu_tRNA_synth_B"/>
    <property type="match status" value="1"/>
</dbReference>
<reference evidence="15 16" key="1">
    <citation type="journal article" date="2016" name="Nat. Commun.">
        <title>Thousands of microbial genomes shed light on interconnected biogeochemical processes in an aquifer system.</title>
        <authorList>
            <person name="Anantharaman K."/>
            <person name="Brown C.T."/>
            <person name="Hug L.A."/>
            <person name="Sharon I."/>
            <person name="Castelle C.J."/>
            <person name="Probst A.J."/>
            <person name="Thomas B.C."/>
            <person name="Singh A."/>
            <person name="Wilkins M.J."/>
            <person name="Karaoz U."/>
            <person name="Brodie E.L."/>
            <person name="Williams K.H."/>
            <person name="Hubbard S.S."/>
            <person name="Banfield J.F."/>
        </authorList>
    </citation>
    <scope>NUCLEOTIDE SEQUENCE [LARGE SCALE GENOMIC DNA]</scope>
</reference>
<evidence type="ECO:0000256" key="2">
    <source>
        <dbReference type="ARBA" id="ARBA00022490"/>
    </source>
</evidence>
<dbReference type="InterPro" id="IPR014729">
    <property type="entry name" value="Rossmann-like_a/b/a_fold"/>
</dbReference>
<dbReference type="GO" id="GO:0002161">
    <property type="term" value="F:aminoacyl-tRNA deacylase activity"/>
    <property type="evidence" value="ECO:0007669"/>
    <property type="project" value="InterPro"/>
</dbReference>
<gene>
    <name evidence="9" type="primary">leuS</name>
    <name evidence="15" type="ORF">A2814_03330</name>
</gene>
<dbReference type="SUPFAM" id="SSF52374">
    <property type="entry name" value="Nucleotidylyl transferase"/>
    <property type="match status" value="1"/>
</dbReference>
<dbReference type="InterPro" id="IPR001412">
    <property type="entry name" value="aa-tRNA-synth_I_CS"/>
</dbReference>
<dbReference type="AlphaFoldDB" id="A0A1F6UQ77"/>
<dbReference type="Pfam" id="PF08264">
    <property type="entry name" value="Anticodon_1"/>
    <property type="match status" value="1"/>
</dbReference>
<keyword evidence="3 9" id="KW-0436">Ligase</keyword>
<evidence type="ECO:0000259" key="14">
    <source>
        <dbReference type="Pfam" id="PF13603"/>
    </source>
</evidence>
<evidence type="ECO:0000259" key="12">
    <source>
        <dbReference type="Pfam" id="PF04480"/>
    </source>
</evidence>
<keyword evidence="7 9" id="KW-0030">Aminoacyl-tRNA synthetase</keyword>
<comment type="catalytic activity">
    <reaction evidence="8 9">
        <text>tRNA(Leu) + L-leucine + ATP = L-leucyl-tRNA(Leu) + AMP + diphosphate</text>
        <dbReference type="Rhea" id="RHEA:11688"/>
        <dbReference type="Rhea" id="RHEA-COMP:9613"/>
        <dbReference type="Rhea" id="RHEA-COMP:9622"/>
        <dbReference type="ChEBI" id="CHEBI:30616"/>
        <dbReference type="ChEBI" id="CHEBI:33019"/>
        <dbReference type="ChEBI" id="CHEBI:57427"/>
        <dbReference type="ChEBI" id="CHEBI:78442"/>
        <dbReference type="ChEBI" id="CHEBI:78494"/>
        <dbReference type="ChEBI" id="CHEBI:456215"/>
        <dbReference type="EC" id="6.1.1.4"/>
    </reaction>
</comment>
<dbReference type="InterPro" id="IPR029058">
    <property type="entry name" value="AB_hydrolase_fold"/>
</dbReference>
<dbReference type="InterPro" id="IPR009008">
    <property type="entry name" value="Val/Leu/Ile-tRNA-synth_edit"/>
</dbReference>
<dbReference type="PANTHER" id="PTHR43740">
    <property type="entry name" value="LEUCYL-TRNA SYNTHETASE"/>
    <property type="match status" value="1"/>
</dbReference>
<feature type="domain" description="Methionyl/Valyl/Leucyl/Isoleucyl-tRNA synthetase anticodon-binding" evidence="13">
    <location>
        <begin position="1027"/>
        <end position="1138"/>
    </location>
</feature>
<evidence type="ECO:0000256" key="1">
    <source>
        <dbReference type="ARBA" id="ARBA00005594"/>
    </source>
</evidence>
<dbReference type="PROSITE" id="PS00178">
    <property type="entry name" value="AA_TRNA_LIGASE_I"/>
    <property type="match status" value="1"/>
</dbReference>
<keyword evidence="2 9" id="KW-0963">Cytoplasm</keyword>
<feature type="domain" description="Aminoacyl-tRNA synthetase class Ia" evidence="11">
    <location>
        <begin position="12"/>
        <end position="216"/>
    </location>
</feature>
<feature type="binding site" evidence="9">
    <location>
        <position position="942"/>
    </location>
    <ligand>
        <name>ATP</name>
        <dbReference type="ChEBI" id="CHEBI:30616"/>
    </ligand>
</feature>
<evidence type="ECO:0000259" key="13">
    <source>
        <dbReference type="Pfam" id="PF08264"/>
    </source>
</evidence>
<dbReference type="GO" id="GO:0005829">
    <property type="term" value="C:cytosol"/>
    <property type="evidence" value="ECO:0007669"/>
    <property type="project" value="TreeGrafter"/>
</dbReference>
<keyword evidence="6 9" id="KW-0648">Protein biosynthesis</keyword>
<dbReference type="Pfam" id="PF06821">
    <property type="entry name" value="Ser_hydrolase"/>
    <property type="match status" value="1"/>
</dbReference>
<evidence type="ECO:0000313" key="16">
    <source>
        <dbReference type="Proteomes" id="UP000177869"/>
    </source>
</evidence>
<evidence type="ECO:0000256" key="8">
    <source>
        <dbReference type="ARBA" id="ARBA00047469"/>
    </source>
</evidence>
<comment type="caution">
    <text evidence="15">The sequence shown here is derived from an EMBL/GenBank/DDBJ whole genome shotgun (WGS) entry which is preliminary data.</text>
</comment>
<evidence type="ECO:0000256" key="4">
    <source>
        <dbReference type="ARBA" id="ARBA00022741"/>
    </source>
</evidence>
<dbReference type="FunFam" id="1.10.730.10:FF:000011">
    <property type="entry name" value="Leucine--tRNA ligase chloroplastic/mitochondrial"/>
    <property type="match status" value="1"/>
</dbReference>
<evidence type="ECO:0000256" key="7">
    <source>
        <dbReference type="ARBA" id="ARBA00023146"/>
    </source>
</evidence>
<dbReference type="PRINTS" id="PR00985">
    <property type="entry name" value="TRNASYNTHLEU"/>
</dbReference>
<comment type="similarity">
    <text evidence="1 9 10">Belongs to the class-I aminoacyl-tRNA synthetase family.</text>
</comment>
<dbReference type="GO" id="GO:0004823">
    <property type="term" value="F:leucine-tRNA ligase activity"/>
    <property type="evidence" value="ECO:0007669"/>
    <property type="project" value="UniProtKB-UniRule"/>
</dbReference>
<evidence type="ECO:0000313" key="15">
    <source>
        <dbReference type="EMBL" id="OGI59535.1"/>
    </source>
</evidence>
<evidence type="ECO:0000256" key="10">
    <source>
        <dbReference type="RuleBase" id="RU363035"/>
    </source>
</evidence>
<dbReference type="InterPro" id="IPR013155">
    <property type="entry name" value="M/V/L/I-tRNA-synth_anticd-bd"/>
</dbReference>
<dbReference type="EC" id="6.1.1.4" evidence="9"/>
<dbReference type="CDD" id="cd07958">
    <property type="entry name" value="Anticodon_Ia_Leu_BEm"/>
    <property type="match status" value="1"/>
</dbReference>